<evidence type="ECO:0000313" key="16">
    <source>
        <dbReference type="Proteomes" id="UP000192247"/>
    </source>
</evidence>
<keyword evidence="16" id="KW-1185">Reference proteome</keyword>
<comment type="similarity">
    <text evidence="2 11 12">Belongs to the RPAP2 family.</text>
</comment>
<keyword evidence="6 12" id="KW-0862">Zinc</keyword>
<accession>A0A1V9Y010</accession>
<evidence type="ECO:0000256" key="1">
    <source>
        <dbReference type="ARBA" id="ARBA00004123"/>
    </source>
</evidence>
<dbReference type="GO" id="GO:0005634">
    <property type="term" value="C:nucleus"/>
    <property type="evidence" value="ECO:0007669"/>
    <property type="project" value="UniProtKB-SubCell"/>
</dbReference>
<sequence>MNLGERQEMTGVSTATSTTPSRTELLRQKIEEKRRLEKNSLRAVEALLETDISQENFIEHCRMLWQQSYQDCTEERAIGRLCGYPLCDNLLPPENSKSPKYKICTRTNKVFALGNRRSFCSAWCYKASEWVKRQLSEVPFWMLEQPFDKSLELLEKDTPRKADNVENVNGATSAVHPSRHQARSGRPLDVNYLNSNPDCIISSPKRISVEDIDQCAQNLDEMQVGLNPAAKRLMPGYLPMPAAQEKQEKSIRLSPQAVEQLPIISAARLEALLCEWITITTLHYIVGQDRFLEIRAKFDNGKVASGLERDEYALKYERLCRFLDEQDKLEGISYSDDEDDSQRVKLTKKRVMKKVKFLQTDSKSTSAPTASASATENADQRKAADTSLKRVILGNLPDPVLPPVDKHQRNATRKRILIDRLTPIADRCAPHLQMPPLQLSRDLSQLIDTFHLTKDNCMLQPKEALVVFMVAVMLIDRRAGGEGTVPEVLRANTNAALNAVGLSWGDLRVAICKATDPNRLFR</sequence>
<evidence type="ECO:0000256" key="4">
    <source>
        <dbReference type="ARBA" id="ARBA00022771"/>
    </source>
</evidence>
<comment type="catalytic activity">
    <reaction evidence="10 12">
        <text>O-phospho-L-threonyl-[protein] + H2O = L-threonyl-[protein] + phosphate</text>
        <dbReference type="Rhea" id="RHEA:47004"/>
        <dbReference type="Rhea" id="RHEA-COMP:11060"/>
        <dbReference type="Rhea" id="RHEA-COMP:11605"/>
        <dbReference type="ChEBI" id="CHEBI:15377"/>
        <dbReference type="ChEBI" id="CHEBI:30013"/>
        <dbReference type="ChEBI" id="CHEBI:43474"/>
        <dbReference type="ChEBI" id="CHEBI:61977"/>
        <dbReference type="EC" id="3.1.3.16"/>
    </reaction>
</comment>
<dbReference type="EC" id="3.1.3.16" evidence="12"/>
<gene>
    <name evidence="15" type="ORF">BIW11_06009</name>
</gene>
<evidence type="ECO:0000256" key="11">
    <source>
        <dbReference type="PROSITE-ProRule" id="PRU00812"/>
    </source>
</evidence>
<dbReference type="GO" id="GO:0005737">
    <property type="term" value="C:cytoplasm"/>
    <property type="evidence" value="ECO:0007669"/>
    <property type="project" value="TreeGrafter"/>
</dbReference>
<name>A0A1V9Y010_9ACAR</name>
<evidence type="ECO:0000256" key="8">
    <source>
        <dbReference type="ARBA" id="ARBA00023242"/>
    </source>
</evidence>
<feature type="region of interest" description="Disordered" evidence="13">
    <location>
        <begin position="364"/>
        <end position="383"/>
    </location>
</feature>
<comment type="function">
    <text evidence="12">Putative RNA polymerase II subunit B1 C-terminal domain (CTD) phosphatase involved in RNA polymerase II transcription regulation.</text>
</comment>
<organism evidence="15 16">
    <name type="scientific">Tropilaelaps mercedesae</name>
    <dbReference type="NCBI Taxonomy" id="418985"/>
    <lineage>
        <taxon>Eukaryota</taxon>
        <taxon>Metazoa</taxon>
        <taxon>Ecdysozoa</taxon>
        <taxon>Arthropoda</taxon>
        <taxon>Chelicerata</taxon>
        <taxon>Arachnida</taxon>
        <taxon>Acari</taxon>
        <taxon>Parasitiformes</taxon>
        <taxon>Mesostigmata</taxon>
        <taxon>Gamasina</taxon>
        <taxon>Dermanyssoidea</taxon>
        <taxon>Laelapidae</taxon>
        <taxon>Tropilaelaps</taxon>
    </lineage>
</organism>
<dbReference type="InParanoid" id="A0A1V9Y010"/>
<evidence type="ECO:0000256" key="7">
    <source>
        <dbReference type="ARBA" id="ARBA00022912"/>
    </source>
</evidence>
<dbReference type="Proteomes" id="UP000192247">
    <property type="component" value="Unassembled WGS sequence"/>
</dbReference>
<evidence type="ECO:0000313" key="15">
    <source>
        <dbReference type="EMBL" id="OQR79032.1"/>
    </source>
</evidence>
<dbReference type="Pfam" id="PF04181">
    <property type="entry name" value="RPAP2_Rtr1"/>
    <property type="match status" value="1"/>
</dbReference>
<keyword evidence="8 12" id="KW-0539">Nucleus</keyword>
<keyword evidence="3 12" id="KW-0479">Metal-binding</keyword>
<proteinExistence type="inferred from homology"/>
<keyword evidence="4 12" id="KW-0863">Zinc-finger</keyword>
<keyword evidence="7 12" id="KW-0904">Protein phosphatase</keyword>
<dbReference type="STRING" id="418985.A0A1V9Y010"/>
<evidence type="ECO:0000256" key="13">
    <source>
        <dbReference type="SAM" id="MobiDB-lite"/>
    </source>
</evidence>
<evidence type="ECO:0000256" key="2">
    <source>
        <dbReference type="ARBA" id="ARBA00005676"/>
    </source>
</evidence>
<evidence type="ECO:0000259" key="14">
    <source>
        <dbReference type="PROSITE" id="PS51479"/>
    </source>
</evidence>
<evidence type="ECO:0000256" key="12">
    <source>
        <dbReference type="RuleBase" id="RU367080"/>
    </source>
</evidence>
<comment type="subcellular location">
    <subcellularLocation>
        <location evidence="1 12">Nucleus</location>
    </subcellularLocation>
</comment>
<dbReference type="GO" id="GO:0043175">
    <property type="term" value="F:RNA polymerase core enzyme binding"/>
    <property type="evidence" value="ECO:0007669"/>
    <property type="project" value="UniProtKB-UniRule"/>
</dbReference>
<evidence type="ECO:0000256" key="10">
    <source>
        <dbReference type="ARBA" id="ARBA00048336"/>
    </source>
</evidence>
<protein>
    <recommendedName>
        <fullName evidence="12">RNA polymerase II subunit B1 CTD phosphatase RPAP2 homolog</fullName>
        <ecNumber evidence="12">3.1.3.16</ecNumber>
    </recommendedName>
</protein>
<feature type="domain" description="RTR1-type" evidence="14">
    <location>
        <begin position="59"/>
        <end position="144"/>
    </location>
</feature>
<comment type="caution">
    <text evidence="15">The sequence shown here is derived from an EMBL/GenBank/DDBJ whole genome shotgun (WGS) entry which is preliminary data.</text>
</comment>
<dbReference type="PANTHER" id="PTHR14732:SF0">
    <property type="entry name" value="RNA POLYMERASE II SUBUNIT B1 CTD PHOSPHATASE RPAP2-RELATED"/>
    <property type="match status" value="1"/>
</dbReference>
<dbReference type="PROSITE" id="PS51479">
    <property type="entry name" value="ZF_RTR1"/>
    <property type="match status" value="1"/>
</dbReference>
<evidence type="ECO:0000256" key="6">
    <source>
        <dbReference type="ARBA" id="ARBA00022833"/>
    </source>
</evidence>
<dbReference type="GO" id="GO:0008270">
    <property type="term" value="F:zinc ion binding"/>
    <property type="evidence" value="ECO:0007669"/>
    <property type="project" value="UniProtKB-KW"/>
</dbReference>
<dbReference type="EMBL" id="MNPL01001564">
    <property type="protein sequence ID" value="OQR79032.1"/>
    <property type="molecule type" value="Genomic_DNA"/>
</dbReference>
<comment type="catalytic activity">
    <reaction evidence="9 12">
        <text>O-phospho-L-seryl-[protein] + H2O = L-seryl-[protein] + phosphate</text>
        <dbReference type="Rhea" id="RHEA:20629"/>
        <dbReference type="Rhea" id="RHEA-COMP:9863"/>
        <dbReference type="Rhea" id="RHEA-COMP:11604"/>
        <dbReference type="ChEBI" id="CHEBI:15377"/>
        <dbReference type="ChEBI" id="CHEBI:29999"/>
        <dbReference type="ChEBI" id="CHEBI:43474"/>
        <dbReference type="ChEBI" id="CHEBI:83421"/>
        <dbReference type="EC" id="3.1.3.16"/>
    </reaction>
</comment>
<dbReference type="InterPro" id="IPR038534">
    <property type="entry name" value="Rtr1/RPAP2_sf"/>
</dbReference>
<evidence type="ECO:0000256" key="5">
    <source>
        <dbReference type="ARBA" id="ARBA00022801"/>
    </source>
</evidence>
<dbReference type="AlphaFoldDB" id="A0A1V9Y010"/>
<feature type="compositionally biased region" description="Polar residues" evidence="13">
    <location>
        <begin position="10"/>
        <end position="22"/>
    </location>
</feature>
<dbReference type="PANTHER" id="PTHR14732">
    <property type="entry name" value="RNA POLYMERASE II SUBUNIT B1 CTD PHOSPHATASE RPAP2-RELATED"/>
    <property type="match status" value="1"/>
</dbReference>
<keyword evidence="5 12" id="KW-0378">Hydrolase</keyword>
<dbReference type="OrthoDB" id="2590500at2759"/>
<feature type="compositionally biased region" description="Low complexity" evidence="13">
    <location>
        <begin position="364"/>
        <end position="375"/>
    </location>
</feature>
<dbReference type="Gene3D" id="1.25.40.820">
    <property type="match status" value="1"/>
</dbReference>
<dbReference type="GO" id="GO:0008420">
    <property type="term" value="F:RNA polymerase II CTD heptapeptide repeat phosphatase activity"/>
    <property type="evidence" value="ECO:0007669"/>
    <property type="project" value="UniProtKB-UniRule"/>
</dbReference>
<evidence type="ECO:0000256" key="3">
    <source>
        <dbReference type="ARBA" id="ARBA00022723"/>
    </source>
</evidence>
<reference evidence="15 16" key="1">
    <citation type="journal article" date="2017" name="Gigascience">
        <title>Draft genome of the honey bee ectoparasitic mite, Tropilaelaps mercedesae, is shaped by the parasitic life history.</title>
        <authorList>
            <person name="Dong X."/>
            <person name="Armstrong S.D."/>
            <person name="Xia D."/>
            <person name="Makepeace B.L."/>
            <person name="Darby A.C."/>
            <person name="Kadowaki T."/>
        </authorList>
    </citation>
    <scope>NUCLEOTIDE SEQUENCE [LARGE SCALE GENOMIC DNA]</scope>
    <source>
        <strain evidence="15">Wuxi-XJTLU</strain>
    </source>
</reference>
<evidence type="ECO:0000256" key="9">
    <source>
        <dbReference type="ARBA" id="ARBA00047761"/>
    </source>
</evidence>
<dbReference type="InterPro" id="IPR007308">
    <property type="entry name" value="Rtr1/RPAP2_dom"/>
</dbReference>
<feature type="region of interest" description="Disordered" evidence="13">
    <location>
        <begin position="1"/>
        <end position="22"/>
    </location>
</feature>
<dbReference type="InterPro" id="IPR039693">
    <property type="entry name" value="Rtr1/RPAP2"/>
</dbReference>